<dbReference type="PANTHER" id="PTHR43085">
    <property type="entry name" value="HEXOKINASE FAMILY MEMBER"/>
    <property type="match status" value="1"/>
</dbReference>
<accession>A0ABM8ARF9</accession>
<evidence type="ECO:0000313" key="6">
    <source>
        <dbReference type="Proteomes" id="UP001061361"/>
    </source>
</evidence>
<keyword evidence="6" id="KW-1185">Reference proteome</keyword>
<dbReference type="InterPro" id="IPR029056">
    <property type="entry name" value="Ribokinase-like"/>
</dbReference>
<dbReference type="InterPro" id="IPR002173">
    <property type="entry name" value="Carboh/pur_kinase_PfkB_CS"/>
</dbReference>
<feature type="domain" description="Carbohydrate kinase PfkB" evidence="4">
    <location>
        <begin position="23"/>
        <end position="286"/>
    </location>
</feature>
<sequence length="292" mass="31100">MTHHLAIGLGEILWDVLPDSRMLGGAPANFAYHVNALGGAGIPVSRVGDDELGREALSVLATSGLNIDSVSVDPVHPTGTVDARIDASGVATYTFPDDVAWDFITLDADALNLAARANAVCFGTLAQRSGVSRSAIHDFLRAAPGALKICDINLRQNFYSRAIITCSLELADVLKINDDELAILIDMYSLPRDEKEALQALMNRHWLKLCVLTRGDRGSLVISPDAASDLPGTPVKVTDTIGAGDSFTAALALAYLDGWDLDALHRRAAEVAAYVCTQPGAMPKVPDELRIK</sequence>
<dbReference type="InterPro" id="IPR011611">
    <property type="entry name" value="PfkB_dom"/>
</dbReference>
<keyword evidence="2" id="KW-0808">Transferase</keyword>
<dbReference type="EMBL" id="AP026708">
    <property type="protein sequence ID" value="BDQ33995.1"/>
    <property type="molecule type" value="Genomic_DNA"/>
</dbReference>
<organism evidence="5 6">
    <name type="scientific">Pseudodesulfovibrio portus</name>
    <dbReference type="NCBI Taxonomy" id="231439"/>
    <lineage>
        <taxon>Bacteria</taxon>
        <taxon>Pseudomonadati</taxon>
        <taxon>Thermodesulfobacteriota</taxon>
        <taxon>Desulfovibrionia</taxon>
        <taxon>Desulfovibrionales</taxon>
        <taxon>Desulfovibrionaceae</taxon>
    </lineage>
</organism>
<comment type="similarity">
    <text evidence="1">Belongs to the carbohydrate kinase PfkB family.</text>
</comment>
<reference evidence="5" key="1">
    <citation type="submission" date="2022-08" db="EMBL/GenBank/DDBJ databases">
        <title>Genome Sequence of the sulphate-reducing bacterium, Pseudodesulfovibrio portus JCM14722.</title>
        <authorList>
            <person name="Kondo R."/>
            <person name="Kataoka T."/>
        </authorList>
    </citation>
    <scope>NUCLEOTIDE SEQUENCE</scope>
    <source>
        <strain evidence="5">JCM 14722</strain>
    </source>
</reference>
<evidence type="ECO:0000256" key="2">
    <source>
        <dbReference type="ARBA" id="ARBA00022679"/>
    </source>
</evidence>
<proteinExistence type="inferred from homology"/>
<dbReference type="SUPFAM" id="SSF53613">
    <property type="entry name" value="Ribokinase-like"/>
    <property type="match status" value="1"/>
</dbReference>
<dbReference type="PROSITE" id="PS00584">
    <property type="entry name" value="PFKB_KINASES_2"/>
    <property type="match status" value="1"/>
</dbReference>
<evidence type="ECO:0000259" key="4">
    <source>
        <dbReference type="Pfam" id="PF00294"/>
    </source>
</evidence>
<dbReference type="PANTHER" id="PTHR43085:SF57">
    <property type="entry name" value="CARBOHYDRATE KINASE PFKB DOMAIN-CONTAINING PROTEIN"/>
    <property type="match status" value="1"/>
</dbReference>
<dbReference type="Gene3D" id="3.40.1190.20">
    <property type="match status" value="1"/>
</dbReference>
<evidence type="ECO:0000313" key="5">
    <source>
        <dbReference type="EMBL" id="BDQ33995.1"/>
    </source>
</evidence>
<gene>
    <name evidence="5" type="ORF">JCM14722_15370</name>
</gene>
<evidence type="ECO:0000256" key="1">
    <source>
        <dbReference type="ARBA" id="ARBA00010688"/>
    </source>
</evidence>
<dbReference type="Proteomes" id="UP001061361">
    <property type="component" value="Chromosome"/>
</dbReference>
<dbReference type="InterPro" id="IPR050306">
    <property type="entry name" value="PfkB_Carbo_kinase"/>
</dbReference>
<dbReference type="RefSeq" id="WP_264984043.1">
    <property type="nucleotide sequence ID" value="NZ_AP026708.1"/>
</dbReference>
<keyword evidence="3" id="KW-0418">Kinase</keyword>
<dbReference type="Pfam" id="PF00294">
    <property type="entry name" value="PfkB"/>
    <property type="match status" value="1"/>
</dbReference>
<dbReference type="PROSITE" id="PS00583">
    <property type="entry name" value="PFKB_KINASES_1"/>
    <property type="match status" value="1"/>
</dbReference>
<protein>
    <submittedName>
        <fullName evidence="5">Fructokinase</fullName>
    </submittedName>
</protein>
<evidence type="ECO:0000256" key="3">
    <source>
        <dbReference type="ARBA" id="ARBA00022777"/>
    </source>
</evidence>
<name>A0ABM8ARF9_9BACT</name>
<dbReference type="CDD" id="cd01167">
    <property type="entry name" value="bac_FRK"/>
    <property type="match status" value="1"/>
</dbReference>